<accession>M6QC05</accession>
<evidence type="ECO:0000313" key="2">
    <source>
        <dbReference type="Proteomes" id="UP000012118"/>
    </source>
</evidence>
<name>M6QC05_9LEPT</name>
<protein>
    <submittedName>
        <fullName evidence="1">Uncharacterized protein</fullName>
    </submittedName>
</protein>
<dbReference type="AlphaFoldDB" id="M6QC05"/>
<sequence length="47" mass="5234">MSSCEFGDVWLHKIFYKFLENSVKNIGGGISFTSQDWSSTKAGNTSK</sequence>
<proteinExistence type="predicted"/>
<keyword evidence="2" id="KW-1185">Reference proteome</keyword>
<comment type="caution">
    <text evidence="1">The sequence shown here is derived from an EMBL/GenBank/DDBJ whole genome shotgun (WGS) entry which is preliminary data.</text>
</comment>
<dbReference type="RefSeq" id="WP_004503090.1">
    <property type="nucleotide sequence ID" value="NZ_AHNU02000039.1"/>
</dbReference>
<dbReference type="Proteomes" id="UP000012118">
    <property type="component" value="Unassembled WGS sequence"/>
</dbReference>
<gene>
    <name evidence="1" type="ORF">LEP1GSC108_2395</name>
</gene>
<organism evidence="1 2">
    <name type="scientific">Leptospira weilii str. UI 13098</name>
    <dbReference type="NCBI Taxonomy" id="1088542"/>
    <lineage>
        <taxon>Bacteria</taxon>
        <taxon>Pseudomonadati</taxon>
        <taxon>Spirochaetota</taxon>
        <taxon>Spirochaetia</taxon>
        <taxon>Leptospirales</taxon>
        <taxon>Leptospiraceae</taxon>
        <taxon>Leptospira</taxon>
    </lineage>
</organism>
<evidence type="ECO:0000313" key="1">
    <source>
        <dbReference type="EMBL" id="EMN90755.1"/>
    </source>
</evidence>
<dbReference type="EMBL" id="AHNU02000039">
    <property type="protein sequence ID" value="EMN90755.1"/>
    <property type="molecule type" value="Genomic_DNA"/>
</dbReference>
<reference evidence="1 2" key="1">
    <citation type="submission" date="2013-01" db="EMBL/GenBank/DDBJ databases">
        <authorList>
            <person name="Harkins D.M."/>
            <person name="Durkin A.S."/>
            <person name="Brinkac L.M."/>
            <person name="Haft D.H."/>
            <person name="Selengut J.D."/>
            <person name="Sanka R."/>
            <person name="DePew J."/>
            <person name="Purushe J."/>
            <person name="Chanthongthip A."/>
            <person name="Lattana O."/>
            <person name="Phetsouvanh R."/>
            <person name="Newton P.N."/>
            <person name="Vinetz J.M."/>
            <person name="Sutton G.G."/>
            <person name="Nierman W.C."/>
            <person name="Fouts D.E."/>
        </authorList>
    </citation>
    <scope>NUCLEOTIDE SEQUENCE [LARGE SCALE GENOMIC DNA]</scope>
    <source>
        <strain evidence="1 2">UI 13098</strain>
    </source>
</reference>